<evidence type="ECO:0000313" key="1">
    <source>
        <dbReference type="EMBL" id="CAG9703641.1"/>
    </source>
</evidence>
<name>A0AA86ME28_9CLOT</name>
<reference evidence="2" key="2">
    <citation type="submission" date="2022-10" db="EMBL/GenBank/DDBJ databases">
        <authorList>
            <person name="Aires J."/>
            <person name="Mesa V."/>
        </authorList>
    </citation>
    <scope>NUCLEOTIDE SEQUENCE</scope>
    <source>
        <strain evidence="2">Clostridium neonatale JD116</strain>
    </source>
</reference>
<reference evidence="1" key="1">
    <citation type="submission" date="2021-10" db="EMBL/GenBank/DDBJ databases">
        <authorList>
            <person name="Mesa V."/>
        </authorList>
    </citation>
    <scope>NUCLEOTIDE SEQUENCE</scope>
    <source>
        <strain evidence="1">CC3_PB</strain>
    </source>
</reference>
<comment type="caution">
    <text evidence="1">The sequence shown here is derived from an EMBL/GenBank/DDBJ whole genome shotgun (WGS) entry which is preliminary data.</text>
</comment>
<evidence type="ECO:0000313" key="2">
    <source>
        <dbReference type="EMBL" id="CAI3541649.1"/>
    </source>
</evidence>
<protein>
    <submittedName>
        <fullName evidence="1">Uncharacterized protein</fullName>
    </submittedName>
</protein>
<sequence>MKHFENYLKCFMPFSQAILSESSLSITTPSLVDIMVFNLLIELDKLLICFSKRISKYAATAIAKPLLTIRFISSFTSIIFHLL</sequence>
<accession>A0AA86ME28</accession>
<dbReference type="EMBL" id="CAMTCP010000033">
    <property type="protein sequence ID" value="CAI3541649.1"/>
    <property type="molecule type" value="Genomic_DNA"/>
</dbReference>
<dbReference type="AlphaFoldDB" id="A0AA86ME28"/>
<dbReference type="Proteomes" id="UP001189143">
    <property type="component" value="Unassembled WGS sequence"/>
</dbReference>
<proteinExistence type="predicted"/>
<evidence type="ECO:0000313" key="3">
    <source>
        <dbReference type="Proteomes" id="UP000789738"/>
    </source>
</evidence>
<dbReference type="EMBL" id="CAKJVE010000004">
    <property type="protein sequence ID" value="CAG9703641.1"/>
    <property type="molecule type" value="Genomic_DNA"/>
</dbReference>
<organism evidence="1 3">
    <name type="scientific">Clostridium neonatale</name>
    <dbReference type="NCBI Taxonomy" id="137838"/>
    <lineage>
        <taxon>Bacteria</taxon>
        <taxon>Bacillati</taxon>
        <taxon>Bacillota</taxon>
        <taxon>Clostridia</taxon>
        <taxon>Eubacteriales</taxon>
        <taxon>Clostridiaceae</taxon>
        <taxon>Clostridium</taxon>
    </lineage>
</organism>
<dbReference type="Proteomes" id="UP000789738">
    <property type="component" value="Unassembled WGS sequence"/>
</dbReference>
<gene>
    <name evidence="2" type="ORF">CNEO2_120023</name>
    <name evidence="1" type="ORF">CNEO_40743</name>
</gene>